<feature type="compositionally biased region" description="Acidic residues" evidence="6">
    <location>
        <begin position="1063"/>
        <end position="1077"/>
    </location>
</feature>
<reference evidence="8 9" key="1">
    <citation type="submission" date="2024-04" db="EMBL/GenBank/DDBJ databases">
        <title>Tritrichomonas musculus Genome.</title>
        <authorList>
            <person name="Alves-Ferreira E."/>
            <person name="Grigg M."/>
            <person name="Lorenzi H."/>
            <person name="Galac M."/>
        </authorList>
    </citation>
    <scope>NUCLEOTIDE SEQUENCE [LARGE SCALE GENOMIC DNA]</scope>
    <source>
        <strain evidence="8 9">EAF2021</strain>
    </source>
</reference>
<name>A0ABR2KL46_9EUKA</name>
<dbReference type="CDD" id="cd19670">
    <property type="entry name" value="UBR-box_UBR1_2_3"/>
    <property type="match status" value="1"/>
</dbReference>
<dbReference type="Pfam" id="PF02207">
    <property type="entry name" value="zf-UBR"/>
    <property type="match status" value="1"/>
</dbReference>
<feature type="region of interest" description="Disordered" evidence="6">
    <location>
        <begin position="1057"/>
        <end position="1077"/>
    </location>
</feature>
<feature type="domain" description="UBR-type" evidence="7">
    <location>
        <begin position="50"/>
        <end position="120"/>
    </location>
</feature>
<keyword evidence="9" id="KW-1185">Reference proteome</keyword>
<comment type="similarity">
    <text evidence="5">Belongs to the E3 ubiquitin-protein ligase UBR1-like family.</text>
</comment>
<evidence type="ECO:0000313" key="9">
    <source>
        <dbReference type="Proteomes" id="UP001470230"/>
    </source>
</evidence>
<evidence type="ECO:0000256" key="6">
    <source>
        <dbReference type="SAM" id="MobiDB-lite"/>
    </source>
</evidence>
<accession>A0ABR2KL46</accession>
<evidence type="ECO:0000259" key="7">
    <source>
        <dbReference type="PROSITE" id="PS51157"/>
    </source>
</evidence>
<keyword evidence="3 5" id="KW-0862">Zinc</keyword>
<comment type="pathway">
    <text evidence="5">Protein modification; protein ubiquitination.</text>
</comment>
<dbReference type="EC" id="2.3.2.27" evidence="5"/>
<dbReference type="InterPro" id="IPR003126">
    <property type="entry name" value="Znf_UBR"/>
</dbReference>
<dbReference type="Proteomes" id="UP001470230">
    <property type="component" value="Unassembled WGS sequence"/>
</dbReference>
<proteinExistence type="inferred from homology"/>
<dbReference type="EMBL" id="JAPFFF010000004">
    <property type="protein sequence ID" value="KAK8891528.1"/>
    <property type="molecule type" value="Genomic_DNA"/>
</dbReference>
<protein>
    <recommendedName>
        <fullName evidence="5">E3 ubiquitin-protein ligase</fullName>
        <ecNumber evidence="5">2.3.2.27</ecNumber>
    </recommendedName>
</protein>
<evidence type="ECO:0000256" key="4">
    <source>
        <dbReference type="PROSITE-ProRule" id="PRU00508"/>
    </source>
</evidence>
<keyword evidence="2 5" id="KW-0863">Zinc-finger</keyword>
<dbReference type="PANTHER" id="PTHR21497:SF24">
    <property type="entry name" value="E3 UBIQUITIN-PROTEIN LIGASE UBR1"/>
    <property type="match status" value="1"/>
</dbReference>
<feature type="zinc finger region" description="UBR-type" evidence="4">
    <location>
        <begin position="50"/>
        <end position="120"/>
    </location>
</feature>
<evidence type="ECO:0000256" key="2">
    <source>
        <dbReference type="ARBA" id="ARBA00022771"/>
    </source>
</evidence>
<gene>
    <name evidence="8" type="ORF">M9Y10_028740</name>
</gene>
<comment type="function">
    <text evidence="5">Ubiquitin ligase protein which is a component of the N-end rule pathway. Recognizes and binds to proteins bearing specific N-terminal residues that are destabilizing according to the N-end rule, leading to their ubiquitination and subsequent degradation.</text>
</comment>
<evidence type="ECO:0000256" key="1">
    <source>
        <dbReference type="ARBA" id="ARBA00022723"/>
    </source>
</evidence>
<evidence type="ECO:0000256" key="5">
    <source>
        <dbReference type="RuleBase" id="RU366018"/>
    </source>
</evidence>
<comment type="catalytic activity">
    <reaction evidence="5">
        <text>S-ubiquitinyl-[E2 ubiquitin-conjugating enzyme]-L-cysteine + [acceptor protein]-L-lysine = [E2 ubiquitin-conjugating enzyme]-L-cysteine + N(6)-ubiquitinyl-[acceptor protein]-L-lysine.</text>
        <dbReference type="EC" id="2.3.2.27"/>
    </reaction>
</comment>
<comment type="caution">
    <text evidence="8">The sequence shown here is derived from an EMBL/GenBank/DDBJ whole genome shotgun (WGS) entry which is preliminary data.</text>
</comment>
<keyword evidence="1 5" id="KW-0479">Metal-binding</keyword>
<evidence type="ECO:0000313" key="8">
    <source>
        <dbReference type="EMBL" id="KAK8891528.1"/>
    </source>
</evidence>
<evidence type="ECO:0000256" key="3">
    <source>
        <dbReference type="ARBA" id="ARBA00022833"/>
    </source>
</evidence>
<keyword evidence="5" id="KW-0808">Transferase</keyword>
<dbReference type="PANTHER" id="PTHR21497">
    <property type="entry name" value="UBIQUITIN LIGASE E3 ALPHA-RELATED"/>
    <property type="match status" value="1"/>
</dbReference>
<dbReference type="PROSITE" id="PS51157">
    <property type="entry name" value="ZF_UBR"/>
    <property type="match status" value="1"/>
</dbReference>
<dbReference type="Gene3D" id="2.10.110.30">
    <property type="match status" value="1"/>
</dbReference>
<dbReference type="InterPro" id="IPR039164">
    <property type="entry name" value="UBR1-like"/>
</dbReference>
<feature type="region of interest" description="Disordered" evidence="6">
    <location>
        <begin position="677"/>
        <end position="716"/>
    </location>
</feature>
<dbReference type="SMART" id="SM00396">
    <property type="entry name" value="ZnF_UBR1"/>
    <property type="match status" value="1"/>
</dbReference>
<organism evidence="8 9">
    <name type="scientific">Tritrichomonas musculus</name>
    <dbReference type="NCBI Taxonomy" id="1915356"/>
    <lineage>
        <taxon>Eukaryota</taxon>
        <taxon>Metamonada</taxon>
        <taxon>Parabasalia</taxon>
        <taxon>Tritrichomonadida</taxon>
        <taxon>Tritrichomonadidae</taxon>
        <taxon>Tritrichomonas</taxon>
    </lineage>
</organism>
<keyword evidence="5" id="KW-0833">Ubl conjugation pathway</keyword>
<feature type="compositionally biased region" description="Basic and acidic residues" evidence="6">
    <location>
        <begin position="677"/>
        <end position="701"/>
    </location>
</feature>
<sequence length="1545" mass="178476">MNYDYNELVNSFISDPESAIKRCQEIICSVSNFDSYKDFYTYHLKNAHISTCQHQWSTPELSISCRDCANSGNSCICLSCFLNGNHKGHEYSVDAGSVGNCDCGDLSLWKRSGFCSKHSGLGDQDKNPQDYLDKNLQTLLTDVIFKAAFSSLSNFTNDDTEKAISIIQFISSFLKFGDGFRRLIVISLTEKFDLKGLMSGIVQYSKDFNQSFQKLCGGLINDQLFIRNFSIICYYVLDACVLKDSKNVMTHGNKYISYDIWNDFWFHSFNDNILEYNITHKKFQWFDFFCDNLAYEKELFSYVGSEDFKDFPEALYTTIGSVFKATKIQPNEETQLFFDNLVEQHICSGFRKKENDGIIFASFKDDTEIGPYKSFFYFRITFYYVFYAFKDKPNLKFDKLFEALDEFLDINPIFYAGKSPIGSGNGEENDNDNFVLNFLNQDKFSQPVPLINYKSFHNGGSVFLSNPLIDSLVSLFGNDNISRIKIGRFLSSEKYHNLRVKLGIATMKTIASFVSNRLSIAAENNRFLKFMYKRFDDPTDITLYIRRFIPLFQLLLGIKCTEKAMIDEFCLKEFFAFEFAREFGLFDDFSSEDYDDENINEKQKQMVYSFLYMTLVFVCDRNMFHFDPDSIVEEQIIFALKQGVHSIDKLSTLYDKKAQRVNNRLDRFNNILMKVASTDRSESSNDIQESKNDNQESKNDNNDSDDDSNSDNKESSKSFQKEVLFYLKKGVKWNPISAINSLNKQMTILNEEISKKADELLKIPEYQPEETLFNPVDQTTNNENNDSDGLSINLRQFLMTPTVISIVYHTLRTGTGDDSPISDLNDHLAMNILILIAKFIKEDSKESPENPIKITEMDYSSLHDLIAKMKNEIYNCNAEKNSIECTLDQRSFVSLLNIKFSSENLPPKSIIDVLMNKGKLGQEVLNQISFYVHLDCIAGNDNNQQSTKEDINTIKRNKAKKLKEEIMNQYKSMLANYNISNQRESDSIDGIGSISNSSTIAGDTEVCSICSTHKKDEIFAYPLYIYRTKLPFIIDKPPMLEKDEVADEIEIDDNLGDISISIDENEEEDEEEQSENEDGDLMRLLFLLLGKKKSSKKEKKKLNRRFKKQQKEENIEYKLSKEDQQFKRCTAGANFVLQFGICPHPVHPTCVKDDVFTCPIDRSVKNGLLPCLECIPKSIIFKNSKTFELNNDPNTLGESAINSISSFIKKVTSFFNNKPINVFVELAKSISGLISTYEIRLRSLVDCLDSEKTFFLSRNLFLTVWYSYRIQKKPNICSPDDEKRLTVFQRFIKKLIENDNNNKSGVNEIVASFINSNDDLKEEKLYLFLRRVCLAEHFLLNNCEFAMANIIDWDEILSPTSLAERYNVKFTTIDDDFEFKPFSFISLPQEFLRLNLEPFNLPITRQRDVLLFNILDYNYLINNYDEISGDILDKDEESIIKKNKKNLVSSENGEISDIFSIFYSKKYYPSVVLFVGKYSSNVVVVDQDYYATFNPFYLDKYGCPDVGFKRSQPLFFNEERYEKFVDKILSGEFTNSLNPISDYKD</sequence>